<protein>
    <submittedName>
        <fullName evidence="1">Uncharacterized protein</fullName>
    </submittedName>
</protein>
<reference evidence="1 2" key="1">
    <citation type="submission" date="2020-03" db="EMBL/GenBank/DDBJ databases">
        <title>Dissostichus mawsoni Genome sequencing and assembly.</title>
        <authorList>
            <person name="Park H."/>
        </authorList>
    </citation>
    <scope>NUCLEOTIDE SEQUENCE [LARGE SCALE GENOMIC DNA]</scope>
    <source>
        <strain evidence="1">DM0001</strain>
        <tissue evidence="1">Muscle</tissue>
    </source>
</reference>
<organism evidence="1 2">
    <name type="scientific">Dissostichus mawsoni</name>
    <name type="common">Antarctic cod</name>
    <dbReference type="NCBI Taxonomy" id="36200"/>
    <lineage>
        <taxon>Eukaryota</taxon>
        <taxon>Metazoa</taxon>
        <taxon>Chordata</taxon>
        <taxon>Craniata</taxon>
        <taxon>Vertebrata</taxon>
        <taxon>Euteleostomi</taxon>
        <taxon>Actinopterygii</taxon>
        <taxon>Neopterygii</taxon>
        <taxon>Teleostei</taxon>
        <taxon>Neoteleostei</taxon>
        <taxon>Acanthomorphata</taxon>
        <taxon>Eupercaria</taxon>
        <taxon>Perciformes</taxon>
        <taxon>Notothenioidei</taxon>
        <taxon>Nototheniidae</taxon>
        <taxon>Dissostichus</taxon>
    </lineage>
</organism>
<comment type="caution">
    <text evidence="1">The sequence shown here is derived from an EMBL/GenBank/DDBJ whole genome shotgun (WGS) entry which is preliminary data.</text>
</comment>
<sequence>MNLDSSVNIEQRWDLEMYVDITQDTWEDIFTEANLGLEERSKTYLLRILLTVALKCITIKWLKPEPPTYNCWIQRVWDIHHMEQITYLLRLQKNILIKRWAPVMHLLIQ</sequence>
<gene>
    <name evidence="1" type="ORF">F7725_007664</name>
</gene>
<proteinExistence type="predicted"/>
<evidence type="ECO:0000313" key="1">
    <source>
        <dbReference type="EMBL" id="KAF3844501.1"/>
    </source>
</evidence>
<dbReference type="AlphaFoldDB" id="A0A7J5Y640"/>
<name>A0A7J5Y640_DISMA</name>
<accession>A0A7J5Y640</accession>
<dbReference type="EMBL" id="JAAKFY010000015">
    <property type="protein sequence ID" value="KAF3844501.1"/>
    <property type="molecule type" value="Genomic_DNA"/>
</dbReference>
<dbReference type="Proteomes" id="UP000518266">
    <property type="component" value="Unassembled WGS sequence"/>
</dbReference>
<keyword evidence="2" id="KW-1185">Reference proteome</keyword>
<evidence type="ECO:0000313" key="2">
    <source>
        <dbReference type="Proteomes" id="UP000518266"/>
    </source>
</evidence>